<evidence type="ECO:0000313" key="9">
    <source>
        <dbReference type="Proteomes" id="UP000178510"/>
    </source>
</evidence>
<dbReference type="GO" id="GO:0003729">
    <property type="term" value="F:mRNA binding"/>
    <property type="evidence" value="ECO:0007669"/>
    <property type="project" value="InterPro"/>
</dbReference>
<dbReference type="EMBL" id="MHQM01000026">
    <property type="protein sequence ID" value="OHA03451.1"/>
    <property type="molecule type" value="Genomic_DNA"/>
</dbReference>
<keyword evidence="7" id="KW-0346">Stress response</keyword>
<dbReference type="InterPro" id="IPR038570">
    <property type="entry name" value="HicA_sf"/>
</dbReference>
<gene>
    <name evidence="8" type="ORF">A3J58_03590</name>
</gene>
<keyword evidence="3" id="KW-0540">Nuclease</keyword>
<dbReference type="AlphaFoldDB" id="A0A1G2KY93"/>
<evidence type="ECO:0000256" key="1">
    <source>
        <dbReference type="ARBA" id="ARBA00006620"/>
    </source>
</evidence>
<dbReference type="Pfam" id="PF07927">
    <property type="entry name" value="HicA_toxin"/>
    <property type="match status" value="1"/>
</dbReference>
<dbReference type="InterPro" id="IPR012933">
    <property type="entry name" value="HicA_mRNA_interferase"/>
</dbReference>
<dbReference type="Proteomes" id="UP000178510">
    <property type="component" value="Unassembled WGS sequence"/>
</dbReference>
<dbReference type="STRING" id="1802274.A3J58_03590"/>
<dbReference type="SUPFAM" id="SSF54786">
    <property type="entry name" value="YcfA/nrd intein domain"/>
    <property type="match status" value="1"/>
</dbReference>
<keyword evidence="6" id="KW-0694">RNA-binding</keyword>
<evidence type="ECO:0000256" key="2">
    <source>
        <dbReference type="ARBA" id="ARBA00022649"/>
    </source>
</evidence>
<comment type="caution">
    <text evidence="8">The sequence shown here is derived from an EMBL/GenBank/DDBJ whole genome shotgun (WGS) entry which is preliminary data.</text>
</comment>
<sequence length="70" mass="7742">MSKPPSLTPKKIIAVLKRNGFCLDHTTGSHFVFYHPVTKRRTVVAYHTKALPKGTLIAILKQAGLSLDDL</sequence>
<evidence type="ECO:0000256" key="3">
    <source>
        <dbReference type="ARBA" id="ARBA00022722"/>
    </source>
</evidence>
<evidence type="ECO:0000256" key="6">
    <source>
        <dbReference type="ARBA" id="ARBA00022884"/>
    </source>
</evidence>
<dbReference type="GO" id="GO:0004519">
    <property type="term" value="F:endonuclease activity"/>
    <property type="evidence" value="ECO:0007669"/>
    <property type="project" value="UniProtKB-KW"/>
</dbReference>
<evidence type="ECO:0008006" key="10">
    <source>
        <dbReference type="Google" id="ProtNLM"/>
    </source>
</evidence>
<evidence type="ECO:0000256" key="5">
    <source>
        <dbReference type="ARBA" id="ARBA00022801"/>
    </source>
</evidence>
<keyword evidence="4" id="KW-0255">Endonuclease</keyword>
<reference evidence="8 9" key="1">
    <citation type="journal article" date="2016" name="Nat. Commun.">
        <title>Thousands of microbial genomes shed light on interconnected biogeochemical processes in an aquifer system.</title>
        <authorList>
            <person name="Anantharaman K."/>
            <person name="Brown C.T."/>
            <person name="Hug L.A."/>
            <person name="Sharon I."/>
            <person name="Castelle C.J."/>
            <person name="Probst A.J."/>
            <person name="Thomas B.C."/>
            <person name="Singh A."/>
            <person name="Wilkins M.J."/>
            <person name="Karaoz U."/>
            <person name="Brodie E.L."/>
            <person name="Williams K.H."/>
            <person name="Hubbard S.S."/>
            <person name="Banfield J.F."/>
        </authorList>
    </citation>
    <scope>NUCLEOTIDE SEQUENCE [LARGE SCALE GENOMIC DNA]</scope>
</reference>
<accession>A0A1G2KY93</accession>
<evidence type="ECO:0000256" key="4">
    <source>
        <dbReference type="ARBA" id="ARBA00022759"/>
    </source>
</evidence>
<keyword evidence="2" id="KW-1277">Toxin-antitoxin system</keyword>
<dbReference type="GO" id="GO:0016787">
    <property type="term" value="F:hydrolase activity"/>
    <property type="evidence" value="ECO:0007669"/>
    <property type="project" value="UniProtKB-KW"/>
</dbReference>
<evidence type="ECO:0000256" key="7">
    <source>
        <dbReference type="ARBA" id="ARBA00023016"/>
    </source>
</evidence>
<evidence type="ECO:0000313" key="8">
    <source>
        <dbReference type="EMBL" id="OHA03451.1"/>
    </source>
</evidence>
<organism evidence="8 9">
    <name type="scientific">Candidatus Sungbacteria bacterium RIFCSPHIGHO2_02_FULL_52_23</name>
    <dbReference type="NCBI Taxonomy" id="1802274"/>
    <lineage>
        <taxon>Bacteria</taxon>
        <taxon>Candidatus Sungiibacteriota</taxon>
    </lineage>
</organism>
<dbReference type="Gene3D" id="3.30.920.30">
    <property type="entry name" value="Hypothetical protein"/>
    <property type="match status" value="1"/>
</dbReference>
<comment type="similarity">
    <text evidence="1">Belongs to the HicA mRNA interferase family.</text>
</comment>
<proteinExistence type="inferred from homology"/>
<keyword evidence="5" id="KW-0378">Hydrolase</keyword>
<protein>
    <recommendedName>
        <fullName evidence="10">Addiction module toxin, HicA family</fullName>
    </recommendedName>
</protein>
<name>A0A1G2KY93_9BACT</name>